<dbReference type="EMBL" id="MRZN01000018">
    <property type="protein sequence ID" value="PHK49042.1"/>
    <property type="molecule type" value="Genomic_DNA"/>
</dbReference>
<evidence type="ECO:0000313" key="1">
    <source>
        <dbReference type="EMBL" id="PHK49042.1"/>
    </source>
</evidence>
<dbReference type="OrthoDB" id="2412528at2"/>
<accession>A0A2C6U5B0</accession>
<dbReference type="EMBL" id="CP093217">
    <property type="protein sequence ID" value="UQW81369.1"/>
    <property type="molecule type" value="Genomic_DNA"/>
</dbReference>
<reference evidence="1" key="1">
    <citation type="journal article" date="2017" name="Appl. Environ. Microbiol.">
        <title>Staphylococcus edaphicus sp. nov., isolated in Antarctica, harbours mecC gene and genomic islands with suspected role in adaptation to extreme environment.</title>
        <authorList>
            <person name="Pantucek R."/>
            <person name="Sedlacek I."/>
            <person name="Indrakova A."/>
            <person name="Vrbovska V."/>
            <person name="Maslanova I."/>
            <person name="Kovarovic V."/>
            <person name="Svec P."/>
            <person name="Kralova S."/>
            <person name="Kristofova L."/>
            <person name="Keklakova J."/>
            <person name="Petras P."/>
            <person name="Doskar J."/>
        </authorList>
    </citation>
    <scope>NUCLEOTIDE SEQUENCE</scope>
    <source>
        <strain evidence="1">CCM 8730</strain>
    </source>
</reference>
<reference evidence="1" key="3">
    <citation type="submission" date="2017-10" db="EMBL/GenBank/DDBJ databases">
        <authorList>
            <person name="Vrbovska V."/>
            <person name="Kovarovic V."/>
            <person name="Indrakova A."/>
        </authorList>
    </citation>
    <scope>NUCLEOTIDE SEQUENCE</scope>
    <source>
        <strain evidence="1">CCM 8730</strain>
    </source>
</reference>
<evidence type="ECO:0000313" key="2">
    <source>
        <dbReference type="EMBL" id="UQW81369.1"/>
    </source>
</evidence>
<evidence type="ECO:0000313" key="4">
    <source>
        <dbReference type="Proteomes" id="UP001056588"/>
    </source>
</evidence>
<name>A0A2C6U5B0_9STAP</name>
<reference evidence="2" key="4">
    <citation type="submission" date="2022-03" db="EMBL/GenBank/DDBJ databases">
        <title>Complete Genome Sequence of Staphylococcus edaphicus strain CCM 8731.</title>
        <authorList>
            <person name="Rimmer C.O."/>
            <person name="Thomas J.C."/>
        </authorList>
    </citation>
    <scope>NUCLEOTIDE SEQUENCE</scope>
    <source>
        <strain evidence="2">CCM 8731</strain>
    </source>
</reference>
<protein>
    <submittedName>
        <fullName evidence="1">Uncharacterized protein</fullName>
    </submittedName>
</protein>
<dbReference type="AlphaFoldDB" id="A0A2C6U5B0"/>
<gene>
    <name evidence="1" type="ORF">BTJ66_10485</name>
    <name evidence="2" type="ORF">MNY58_12540</name>
</gene>
<evidence type="ECO:0000313" key="3">
    <source>
        <dbReference type="Proteomes" id="UP000223828"/>
    </source>
</evidence>
<dbReference type="RefSeq" id="WP_099090903.1">
    <property type="nucleotide sequence ID" value="NZ_CP093217.1"/>
</dbReference>
<reference evidence="3" key="2">
    <citation type="submission" date="2017-10" db="EMBL/GenBank/DDBJ databases">
        <title>Staphylococcus edaphicus sp. nov., isolated in Antarctica, harbouring mecC gene and genomic islands essential in adaptation to extreme environment.</title>
        <authorList>
            <person name="Pantucek R."/>
            <person name="Sedlacek I."/>
            <person name="Indrakova A."/>
            <person name="Vrbovska V."/>
            <person name="Maslanova I."/>
            <person name="Kovarovic V."/>
            <person name="Svec P."/>
            <person name="Kralova S."/>
            <person name="Kristofova L."/>
            <person name="Keklakova J."/>
            <person name="Petras P."/>
            <person name="Doskar J."/>
        </authorList>
    </citation>
    <scope>NUCLEOTIDE SEQUENCE [LARGE SCALE GENOMIC DNA]</scope>
    <source>
        <strain evidence="3">CCM 5085</strain>
    </source>
</reference>
<organism evidence="1 3">
    <name type="scientific">Staphylococcus edaphicus</name>
    <dbReference type="NCBI Taxonomy" id="1955013"/>
    <lineage>
        <taxon>Bacteria</taxon>
        <taxon>Bacillati</taxon>
        <taxon>Bacillota</taxon>
        <taxon>Bacilli</taxon>
        <taxon>Bacillales</taxon>
        <taxon>Staphylococcaceae</taxon>
        <taxon>Staphylococcus</taxon>
    </lineage>
</organism>
<keyword evidence="4" id="KW-1185">Reference proteome</keyword>
<sequence length="101" mass="11735">MVFIYIILSAILLYYAIKYGIRDGLIDRDAHKEELIYLNKCASLFKEIGDVYSATNKEKKTDAYKLYDASLDVLLSEKASKEKYEAMLEFKKRIVYLTSES</sequence>
<proteinExistence type="predicted"/>
<dbReference type="Proteomes" id="UP000223828">
    <property type="component" value="Unassembled WGS sequence"/>
</dbReference>
<dbReference type="Proteomes" id="UP001056588">
    <property type="component" value="Chromosome"/>
</dbReference>